<name>B9THT1_RICCO</name>
<proteinExistence type="predicted"/>
<evidence type="ECO:0000313" key="2">
    <source>
        <dbReference type="EMBL" id="EEF24584.1"/>
    </source>
</evidence>
<dbReference type="Proteomes" id="UP000008311">
    <property type="component" value="Unassembled WGS sequence"/>
</dbReference>
<gene>
    <name evidence="2" type="ORF">RCOM_1940670</name>
</gene>
<dbReference type="AlphaFoldDB" id="B9THT1"/>
<protein>
    <submittedName>
        <fullName evidence="2">Uncharacterized protein</fullName>
    </submittedName>
</protein>
<dbReference type="InParanoid" id="B9THT1"/>
<accession>B9THT1</accession>
<reference evidence="3" key="1">
    <citation type="journal article" date="2010" name="Nat. Biotechnol.">
        <title>Draft genome sequence of the oilseed species Ricinus communis.</title>
        <authorList>
            <person name="Chan A.P."/>
            <person name="Crabtree J."/>
            <person name="Zhao Q."/>
            <person name="Lorenzi H."/>
            <person name="Orvis J."/>
            <person name="Puiu D."/>
            <person name="Melake-Berhan A."/>
            <person name="Jones K.M."/>
            <person name="Redman J."/>
            <person name="Chen G."/>
            <person name="Cahoon E.B."/>
            <person name="Gedil M."/>
            <person name="Stanke M."/>
            <person name="Haas B.J."/>
            <person name="Wortman J.R."/>
            <person name="Fraser-Liggett C.M."/>
            <person name="Ravel J."/>
            <person name="Rabinowicz P.D."/>
        </authorList>
    </citation>
    <scope>NUCLEOTIDE SEQUENCE [LARGE SCALE GENOMIC DNA]</scope>
    <source>
        <strain evidence="3">cv. Hale</strain>
    </source>
</reference>
<evidence type="ECO:0000256" key="1">
    <source>
        <dbReference type="SAM" id="MobiDB-lite"/>
    </source>
</evidence>
<feature type="region of interest" description="Disordered" evidence="1">
    <location>
        <begin position="69"/>
        <end position="90"/>
    </location>
</feature>
<evidence type="ECO:0000313" key="3">
    <source>
        <dbReference type="Proteomes" id="UP000008311"/>
    </source>
</evidence>
<sequence length="152" mass="16453">MIPPIRKPLRTKKISTPMNAPDFITCKEDGWGSNNKLWPSSTDKMAAARTKSSQGFLASIIAALTSIQRDGQEPGPLPPEMPGRRPLANDSVQHGKCLASKCIGIIATGQGLNVQEPSTAVHIETRQIEHRQGLVPGCQIWHGARDAHGFVK</sequence>
<dbReference type="EMBL" id="EQ981840">
    <property type="protein sequence ID" value="EEF24584.1"/>
    <property type="molecule type" value="Genomic_DNA"/>
</dbReference>
<keyword evidence="3" id="KW-1185">Reference proteome</keyword>
<organism evidence="2 3">
    <name type="scientific">Ricinus communis</name>
    <name type="common">Castor bean</name>
    <dbReference type="NCBI Taxonomy" id="3988"/>
    <lineage>
        <taxon>Eukaryota</taxon>
        <taxon>Viridiplantae</taxon>
        <taxon>Streptophyta</taxon>
        <taxon>Embryophyta</taxon>
        <taxon>Tracheophyta</taxon>
        <taxon>Spermatophyta</taxon>
        <taxon>Magnoliopsida</taxon>
        <taxon>eudicotyledons</taxon>
        <taxon>Gunneridae</taxon>
        <taxon>Pentapetalae</taxon>
        <taxon>rosids</taxon>
        <taxon>fabids</taxon>
        <taxon>Malpighiales</taxon>
        <taxon>Euphorbiaceae</taxon>
        <taxon>Acalyphoideae</taxon>
        <taxon>Acalypheae</taxon>
        <taxon>Ricinus</taxon>
    </lineage>
</organism>